<accession>A0A830H4B4</accession>
<dbReference type="AlphaFoldDB" id="A0A830H4B4"/>
<name>A0A830H4B4_9CHLO</name>
<feature type="region of interest" description="Disordered" evidence="1">
    <location>
        <begin position="43"/>
        <end position="65"/>
    </location>
</feature>
<reference evidence="3" key="1">
    <citation type="submission" date="2020-10" db="EMBL/GenBank/DDBJ databases">
        <title>Unveiling of a novel bifunctional photoreceptor, Dualchrome1, isolated from a cosmopolitan green alga.</title>
        <authorList>
            <person name="Suzuki S."/>
            <person name="Kawachi M."/>
        </authorList>
    </citation>
    <scope>NUCLEOTIDE SEQUENCE</scope>
    <source>
        <strain evidence="3">NIES 2893</strain>
    </source>
</reference>
<keyword evidence="2" id="KW-0472">Membrane</keyword>
<protein>
    <submittedName>
        <fullName evidence="3">Uncharacterized protein</fullName>
    </submittedName>
</protein>
<evidence type="ECO:0000313" key="4">
    <source>
        <dbReference type="Proteomes" id="UP000660262"/>
    </source>
</evidence>
<organism evidence="3 4">
    <name type="scientific">Pycnococcus provasolii</name>
    <dbReference type="NCBI Taxonomy" id="41880"/>
    <lineage>
        <taxon>Eukaryota</taxon>
        <taxon>Viridiplantae</taxon>
        <taxon>Chlorophyta</taxon>
        <taxon>Pseudoscourfieldiophyceae</taxon>
        <taxon>Pseudoscourfieldiales</taxon>
        <taxon>Pycnococcaceae</taxon>
        <taxon>Pycnococcus</taxon>
    </lineage>
</organism>
<keyword evidence="2" id="KW-0812">Transmembrane</keyword>
<evidence type="ECO:0000256" key="2">
    <source>
        <dbReference type="SAM" id="Phobius"/>
    </source>
</evidence>
<sequence length="135" mass="14293">MAFPRRRRKLGRSGGHTMGEWYESAFWDCYKVTSGGSIYATTMAPPSSSSISPPPPATTQAPPVDGKGRVPAAAYIGFTIISFVFAAMGVGVGVGVMIAPRFRPNMSYGAFGDDAEQAAGNRRWSGNPIAMAELN</sequence>
<evidence type="ECO:0000313" key="3">
    <source>
        <dbReference type="EMBL" id="GHP01875.1"/>
    </source>
</evidence>
<keyword evidence="2" id="KW-1133">Transmembrane helix</keyword>
<keyword evidence="4" id="KW-1185">Reference proteome</keyword>
<dbReference type="Proteomes" id="UP000660262">
    <property type="component" value="Unassembled WGS sequence"/>
</dbReference>
<proteinExistence type="predicted"/>
<evidence type="ECO:0000256" key="1">
    <source>
        <dbReference type="SAM" id="MobiDB-lite"/>
    </source>
</evidence>
<comment type="caution">
    <text evidence="3">The sequence shown here is derived from an EMBL/GenBank/DDBJ whole genome shotgun (WGS) entry which is preliminary data.</text>
</comment>
<dbReference type="EMBL" id="BNJQ01000002">
    <property type="protein sequence ID" value="GHP01875.1"/>
    <property type="molecule type" value="Genomic_DNA"/>
</dbReference>
<feature type="transmembrane region" description="Helical" evidence="2">
    <location>
        <begin position="72"/>
        <end position="99"/>
    </location>
</feature>
<gene>
    <name evidence="3" type="ORF">PPROV_000063200</name>
</gene>